<feature type="domain" description="UTP25 NTP hydrolase-like" evidence="8">
    <location>
        <begin position="538"/>
        <end position="797"/>
    </location>
</feature>
<dbReference type="RefSeq" id="XP_029643107.1">
    <property type="nucleotide sequence ID" value="XM_029787247.2"/>
</dbReference>
<dbReference type="InterPro" id="IPR053940">
    <property type="entry name" value="UTP25_NTPase-like"/>
</dbReference>
<dbReference type="PANTHER" id="PTHR12933:SF0">
    <property type="entry name" value="U3 SMALL NUCLEOLAR RNA-ASSOCIATED PROTEIN 25 HOMOLOG"/>
    <property type="match status" value="1"/>
</dbReference>
<organism evidence="9 10">
    <name type="scientific">Octopus sinensis</name>
    <name type="common">East Asian common octopus</name>
    <dbReference type="NCBI Taxonomy" id="2607531"/>
    <lineage>
        <taxon>Eukaryota</taxon>
        <taxon>Metazoa</taxon>
        <taxon>Spiralia</taxon>
        <taxon>Lophotrochozoa</taxon>
        <taxon>Mollusca</taxon>
        <taxon>Cephalopoda</taxon>
        <taxon>Coleoidea</taxon>
        <taxon>Octopodiformes</taxon>
        <taxon>Octopoda</taxon>
        <taxon>Incirrata</taxon>
        <taxon>Octopodidae</taxon>
        <taxon>Octopus</taxon>
    </lineage>
</organism>
<proteinExistence type="inferred from homology"/>
<comment type="similarity">
    <text evidence="2">Belongs to the UTP25 family.</text>
</comment>
<dbReference type="GO" id="GO:0032040">
    <property type="term" value="C:small-subunit processome"/>
    <property type="evidence" value="ECO:0007669"/>
    <property type="project" value="TreeGrafter"/>
</dbReference>
<dbReference type="PANTHER" id="PTHR12933">
    <property type="entry name" value="ORF PROTEIN-RELATED"/>
    <property type="match status" value="1"/>
</dbReference>
<dbReference type="InterPro" id="IPR010678">
    <property type="entry name" value="UTP25"/>
</dbReference>
<dbReference type="Gene3D" id="3.40.50.300">
    <property type="entry name" value="P-loop containing nucleotide triphosphate hydrolases"/>
    <property type="match status" value="1"/>
</dbReference>
<dbReference type="InterPro" id="IPR027417">
    <property type="entry name" value="P-loop_NTPase"/>
</dbReference>
<sequence length="999" mass="111242">MGYKRKKLTHVHSRKSAKRVKKSCEKPAGNPKNIPPDPFPAEKHPVSASLLPSSSSSSEDEEEDPFMKLVQDLVKDTKRAHSDGETEEDSEPEDEEAEEHDDSGEAEEDADEESGSDVVGEEEEVGSDVVDEEEEDEEVGSDVADEDEEAGSDVADEEEEEEEAGSDVADEEGEEEEAGSDVAGEEEAGSDVVGEEEEVGSDVADEEEEDEEVGSDVADEEEGEEGEAGSDEEEEAGSDVADEEEAGSDVADEEEEAGSDVADEEEEAGSDVADEEEEAGSDVADEEEEAGSDVADEEEAGSDVADEEEAGSDVADEEEEASGDTAEEEEAGSDVADEEEEAGGDTADEEAGSVEGDEDGEVEEEAGSVEADGEEEENDDSGAEEDENDTDVNSDDADDDVLAESDGSDDSCASENDSDCDDPANNLEDPAMPDVTPGGKDPFIVHFEQLIPESSVKKLEAGEGWQKKTVRTDIGKCLHVWNCDNLKANVPKPSKVSFDDLHIKKRIPIENLKSLVTDDEKGVYSASQVELFLRMYSYQDIYYSEKTYKNQKPIEMAYCLHVLNHTLKSRLKVTANNLKQKAAACRDGTEEYPDQGITRPKVLIIVPFRETARRIVSNFIKILTSDKSQTDNKKRFFSEYSSQDVNNFSNKPEDYVATFAGNIDDHFKIGLGISQKKLQIYTKFYSSDIIIGSPLGLRSVIGETQSKKEFDFLSSIEILILDQTDIFLMQNWEHILYIMDHLHLQPKDSHGCDFSRVRAWALNSWNKYYRQTLVLSSLSSPLINVLFNKYSLNYAGKLMLCPGMTDGSICQVALQIPMIFHRIECSSYSQSVDVRFNTFIKKILPKYRGVSNMNSTMIFIPSYFDFVRIRNYFIKNEIDFLQISEYSKRKDIAGTRSRFFLGKTNFLLYTERHHFYFRTRLRGIRHIIFYELPLYPHFFSEICNLINDVKLKNLPKDDATGSILYSKYDVQRLAAVVGTNRSSLMIHSPKPVHMFVTEP</sequence>
<dbReference type="InterPro" id="IPR053939">
    <property type="entry name" value="UTP25_C"/>
</dbReference>
<evidence type="ECO:0000256" key="5">
    <source>
        <dbReference type="ARBA" id="ARBA00032325"/>
    </source>
</evidence>
<dbReference type="GO" id="GO:0019843">
    <property type="term" value="F:rRNA binding"/>
    <property type="evidence" value="ECO:0007669"/>
    <property type="project" value="TreeGrafter"/>
</dbReference>
<dbReference type="AlphaFoldDB" id="A0A6P7SY55"/>
<name>A0A6P7SY55_9MOLL</name>
<evidence type="ECO:0000259" key="7">
    <source>
        <dbReference type="Pfam" id="PF06862"/>
    </source>
</evidence>
<dbReference type="Pfam" id="PF22916">
    <property type="entry name" value="UTP25_NTPase-like"/>
    <property type="match status" value="1"/>
</dbReference>
<feature type="domain" description="UTP25 C-terminal" evidence="7">
    <location>
        <begin position="808"/>
        <end position="995"/>
    </location>
</feature>
<dbReference type="KEGG" id="osn:115217523"/>
<accession>A0A6P7SY55</accession>
<evidence type="ECO:0000256" key="6">
    <source>
        <dbReference type="SAM" id="MobiDB-lite"/>
    </source>
</evidence>
<dbReference type="Proteomes" id="UP000515154">
    <property type="component" value="Linkage group LG11"/>
</dbReference>
<reference evidence="10" key="1">
    <citation type="submission" date="2025-08" db="UniProtKB">
        <authorList>
            <consortium name="RefSeq"/>
        </authorList>
    </citation>
    <scope>IDENTIFICATION</scope>
</reference>
<evidence type="ECO:0000256" key="3">
    <source>
        <dbReference type="ARBA" id="ARBA00023242"/>
    </source>
</evidence>
<evidence type="ECO:0000256" key="4">
    <source>
        <dbReference type="ARBA" id="ARBA00024421"/>
    </source>
</evidence>
<dbReference type="GO" id="GO:0000462">
    <property type="term" value="P:maturation of SSU-rRNA from tricistronic rRNA transcript (SSU-rRNA, 5.8S rRNA, LSU-rRNA)"/>
    <property type="evidence" value="ECO:0007669"/>
    <property type="project" value="TreeGrafter"/>
</dbReference>
<protein>
    <recommendedName>
        <fullName evidence="4">U3 small nucleolar RNA-associated protein 25 homolog</fullName>
    </recommendedName>
    <alternativeName>
        <fullName evidence="5">UTP25 small subunit processor component</fullName>
    </alternativeName>
</protein>
<evidence type="ECO:0000313" key="10">
    <source>
        <dbReference type="RefSeq" id="XP_029643107.1"/>
    </source>
</evidence>
<feature type="compositionally biased region" description="Acidic residues" evidence="6">
    <location>
        <begin position="85"/>
        <end position="409"/>
    </location>
</feature>
<dbReference type="FunFam" id="3.40.50.300:FF:001559">
    <property type="entry name" value="U3 small nucleolar RNA-associated protein 25"/>
    <property type="match status" value="1"/>
</dbReference>
<keyword evidence="9" id="KW-1185">Reference proteome</keyword>
<feature type="compositionally biased region" description="Basic residues" evidence="6">
    <location>
        <begin position="1"/>
        <end position="21"/>
    </location>
</feature>
<dbReference type="GO" id="GO:0034511">
    <property type="term" value="F:U3 snoRNA binding"/>
    <property type="evidence" value="ECO:0007669"/>
    <property type="project" value="InterPro"/>
</dbReference>
<evidence type="ECO:0000256" key="1">
    <source>
        <dbReference type="ARBA" id="ARBA00004604"/>
    </source>
</evidence>
<evidence type="ECO:0000313" key="9">
    <source>
        <dbReference type="Proteomes" id="UP000515154"/>
    </source>
</evidence>
<comment type="subcellular location">
    <subcellularLocation>
        <location evidence="1">Nucleus</location>
        <location evidence="1">Nucleolus</location>
    </subcellularLocation>
</comment>
<keyword evidence="3" id="KW-0539">Nucleus</keyword>
<evidence type="ECO:0000259" key="8">
    <source>
        <dbReference type="Pfam" id="PF22916"/>
    </source>
</evidence>
<gene>
    <name evidence="10" type="primary">LOC115217523</name>
</gene>
<feature type="compositionally biased region" description="Basic and acidic residues" evidence="6">
    <location>
        <begin position="73"/>
        <end position="84"/>
    </location>
</feature>
<dbReference type="Pfam" id="PF06862">
    <property type="entry name" value="Utp25_C"/>
    <property type="match status" value="1"/>
</dbReference>
<evidence type="ECO:0000256" key="2">
    <source>
        <dbReference type="ARBA" id="ARBA00009223"/>
    </source>
</evidence>
<feature type="region of interest" description="Disordered" evidence="6">
    <location>
        <begin position="1"/>
        <end position="441"/>
    </location>
</feature>